<evidence type="ECO:0000313" key="2">
    <source>
        <dbReference type="EMBL" id="TKA60386.1"/>
    </source>
</evidence>
<evidence type="ECO:0000256" key="1">
    <source>
        <dbReference type="SAM" id="MobiDB-lite"/>
    </source>
</evidence>
<dbReference type="Proteomes" id="UP000309340">
    <property type="component" value="Unassembled WGS sequence"/>
</dbReference>
<sequence>MDAQFMPESLKSPPVEQTEEITAHPWGKKDDRYHQANKIAKEMQENEADQDAGAEGATAAHKLPSDESHRSKDASLPVRTNEDKDRPKESGAASNRHFKAC</sequence>
<name>A0A4U0WEI7_9PEZI</name>
<gene>
    <name evidence="2" type="ORF">B0A55_12577</name>
</gene>
<protein>
    <submittedName>
        <fullName evidence="2">Uncharacterized protein</fullName>
    </submittedName>
</protein>
<dbReference type="EMBL" id="NAJQ01001349">
    <property type="protein sequence ID" value="TKA60386.1"/>
    <property type="molecule type" value="Genomic_DNA"/>
</dbReference>
<evidence type="ECO:0000313" key="3">
    <source>
        <dbReference type="Proteomes" id="UP000309340"/>
    </source>
</evidence>
<feature type="region of interest" description="Disordered" evidence="1">
    <location>
        <begin position="1"/>
        <end position="101"/>
    </location>
</feature>
<feature type="compositionally biased region" description="Basic and acidic residues" evidence="1">
    <location>
        <begin position="63"/>
        <end position="73"/>
    </location>
</feature>
<reference evidence="2 3" key="1">
    <citation type="submission" date="2017-03" db="EMBL/GenBank/DDBJ databases">
        <title>Genomes of endolithic fungi from Antarctica.</title>
        <authorList>
            <person name="Coleine C."/>
            <person name="Masonjones S."/>
            <person name="Stajich J.E."/>
        </authorList>
    </citation>
    <scope>NUCLEOTIDE SEQUENCE [LARGE SCALE GENOMIC DNA]</scope>
    <source>
        <strain evidence="2 3">CCFEE 5184</strain>
    </source>
</reference>
<feature type="compositionally biased region" description="Basic and acidic residues" evidence="1">
    <location>
        <begin position="27"/>
        <end position="44"/>
    </location>
</feature>
<dbReference type="AlphaFoldDB" id="A0A4U0WEI7"/>
<feature type="compositionally biased region" description="Basic and acidic residues" evidence="1">
    <location>
        <begin position="80"/>
        <end position="89"/>
    </location>
</feature>
<keyword evidence="3" id="KW-1185">Reference proteome</keyword>
<comment type="caution">
    <text evidence="2">The sequence shown here is derived from an EMBL/GenBank/DDBJ whole genome shotgun (WGS) entry which is preliminary data.</text>
</comment>
<accession>A0A4U0WEI7</accession>
<organism evidence="2 3">
    <name type="scientific">Friedmanniomyces simplex</name>
    <dbReference type="NCBI Taxonomy" id="329884"/>
    <lineage>
        <taxon>Eukaryota</taxon>
        <taxon>Fungi</taxon>
        <taxon>Dikarya</taxon>
        <taxon>Ascomycota</taxon>
        <taxon>Pezizomycotina</taxon>
        <taxon>Dothideomycetes</taxon>
        <taxon>Dothideomycetidae</taxon>
        <taxon>Mycosphaerellales</taxon>
        <taxon>Teratosphaeriaceae</taxon>
        <taxon>Friedmanniomyces</taxon>
    </lineage>
</organism>
<proteinExistence type="predicted"/>